<dbReference type="EMBL" id="JAESVG020000001">
    <property type="protein sequence ID" value="KAG8631843.1"/>
    <property type="molecule type" value="Genomic_DNA"/>
</dbReference>
<dbReference type="PROSITE" id="PS51679">
    <property type="entry name" value="SAM_MT_C5"/>
    <property type="match status" value="1"/>
</dbReference>
<dbReference type="GO" id="GO:0032259">
    <property type="term" value="P:methylation"/>
    <property type="evidence" value="ECO:0007669"/>
    <property type="project" value="UniProtKB-KW"/>
</dbReference>
<evidence type="ECO:0000313" key="7">
    <source>
        <dbReference type="EMBL" id="KAG8631843.1"/>
    </source>
</evidence>
<dbReference type="GO" id="GO:0003886">
    <property type="term" value="F:DNA (cytosine-5-)-methyltransferase activity"/>
    <property type="evidence" value="ECO:0007669"/>
    <property type="project" value="UniProtKB-EC"/>
</dbReference>
<name>A0A8K0PLM1_9PEZI</name>
<evidence type="ECO:0000256" key="1">
    <source>
        <dbReference type="ARBA" id="ARBA00011975"/>
    </source>
</evidence>
<keyword evidence="8" id="KW-1185">Reference proteome</keyword>
<dbReference type="PANTHER" id="PTHR10629:SF52">
    <property type="entry name" value="DNA (CYTOSINE-5)-METHYLTRANSFERASE 1"/>
    <property type="match status" value="1"/>
</dbReference>
<dbReference type="InterPro" id="IPR029063">
    <property type="entry name" value="SAM-dependent_MTases_sf"/>
</dbReference>
<feature type="active site" evidence="5">
    <location>
        <position position="350"/>
    </location>
</feature>
<keyword evidence="4 5" id="KW-0949">S-adenosyl-L-methionine</keyword>
<keyword evidence="2 5" id="KW-0489">Methyltransferase</keyword>
<dbReference type="GO" id="GO:0005634">
    <property type="term" value="C:nucleus"/>
    <property type="evidence" value="ECO:0007669"/>
    <property type="project" value="TreeGrafter"/>
</dbReference>
<dbReference type="GO" id="GO:0044027">
    <property type="term" value="P:negative regulation of gene expression via chromosomal CpG island methylation"/>
    <property type="evidence" value="ECO:0007669"/>
    <property type="project" value="TreeGrafter"/>
</dbReference>
<dbReference type="EC" id="2.1.1.37" evidence="1"/>
<dbReference type="OrthoDB" id="414133at2759"/>
<gene>
    <name evidence="7" type="ORF">KVT40_000983</name>
</gene>
<organism evidence="7 8">
    <name type="scientific">Elsinoe batatas</name>
    <dbReference type="NCBI Taxonomy" id="2601811"/>
    <lineage>
        <taxon>Eukaryota</taxon>
        <taxon>Fungi</taxon>
        <taxon>Dikarya</taxon>
        <taxon>Ascomycota</taxon>
        <taxon>Pezizomycotina</taxon>
        <taxon>Dothideomycetes</taxon>
        <taxon>Dothideomycetidae</taxon>
        <taxon>Myriangiales</taxon>
        <taxon>Elsinoaceae</taxon>
        <taxon>Elsinoe</taxon>
    </lineage>
</organism>
<dbReference type="Proteomes" id="UP000809789">
    <property type="component" value="Unassembled WGS sequence"/>
</dbReference>
<evidence type="ECO:0000256" key="2">
    <source>
        <dbReference type="ARBA" id="ARBA00022603"/>
    </source>
</evidence>
<reference evidence="7" key="1">
    <citation type="submission" date="2021-07" db="EMBL/GenBank/DDBJ databases">
        <title>Elsinoe batatas strain:CRI-CJ2 Genome sequencing and assembly.</title>
        <authorList>
            <person name="Huang L."/>
        </authorList>
    </citation>
    <scope>NUCLEOTIDE SEQUENCE</scope>
    <source>
        <strain evidence="7">CRI-CJ2</strain>
    </source>
</reference>
<evidence type="ECO:0000313" key="8">
    <source>
        <dbReference type="Proteomes" id="UP000809789"/>
    </source>
</evidence>
<dbReference type="InterPro" id="IPR001525">
    <property type="entry name" value="C5_MeTfrase"/>
</dbReference>
<dbReference type="Gene3D" id="3.90.120.10">
    <property type="entry name" value="DNA Methylase, subunit A, domain 2"/>
    <property type="match status" value="1"/>
</dbReference>
<feature type="region of interest" description="Disordered" evidence="6">
    <location>
        <begin position="1"/>
        <end position="27"/>
    </location>
</feature>
<accession>A0A8K0PLM1</accession>
<evidence type="ECO:0000256" key="6">
    <source>
        <dbReference type="SAM" id="MobiDB-lite"/>
    </source>
</evidence>
<comment type="caution">
    <text evidence="7">The sequence shown here is derived from an EMBL/GenBank/DDBJ whole genome shotgun (WGS) entry which is preliminary data.</text>
</comment>
<dbReference type="PANTHER" id="PTHR10629">
    <property type="entry name" value="CYTOSINE-SPECIFIC METHYLTRANSFERASE"/>
    <property type="match status" value="1"/>
</dbReference>
<dbReference type="Pfam" id="PF00145">
    <property type="entry name" value="DNA_methylase"/>
    <property type="match status" value="1"/>
</dbReference>
<dbReference type="GO" id="GO:0003677">
    <property type="term" value="F:DNA binding"/>
    <property type="evidence" value="ECO:0007669"/>
    <property type="project" value="TreeGrafter"/>
</dbReference>
<dbReference type="InterPro" id="IPR050390">
    <property type="entry name" value="C5-Methyltransferase"/>
</dbReference>
<dbReference type="AlphaFoldDB" id="A0A8K0PLM1"/>
<sequence>MPPYRTNGSGTRFNPYPNGRSPVQDESSVTIIDERQQENADVDTTSLFVDGVLDSAIPASERNRHIPRQWIRRDKISRHNIHTGDVVKIHSTGDYLQIKRIHQDPDNRHKFMLQGVRYRSMSKLPGGFDSFKNEVMLMQEVYLDSDKSASCDIYLESYTIDQLLPVVKRKLSFTNFTREMIKHDRREQDLPIGIRDPISHDSDVLWCRSKHVIRFSGRSTAKHVTSKEKSWARLKDKDIPDERYRIDDLLLRLQGRYERRSRRDISAGPSSHRHGTYCLVDICCGAGFTSEGGRLAGFKVTWGCDNDVYATRSFAVNHRDALAKCSDFQDFIHQYGDSIDVDCLVISFPCQPWSPALVKPGRNDETNRAALLGLEFILQKLKPRLVVLEETFGLTWRAHKDWLATMLAMFCNTDYSLRMATLDFRHFDCNSDRKRLIILAAAPGEALPDFPTPSANASSTRRSLWDVLCNPIRNHPNHAPFVSGRNPARNPARIQFDPRRTYAKTLMKGSMMKHWLGGTMTPHEGMRLIGARDSYILKGPSKSVQWGQVGNAFPPVVAEKILRKCRESLEDTDREDDRRDRNLRERGTVIDLINDMSLNDRRPRVNLTARPNPGVPFAGIID</sequence>
<feature type="compositionally biased region" description="Polar residues" evidence="6">
    <location>
        <begin position="1"/>
        <end position="12"/>
    </location>
</feature>
<comment type="similarity">
    <text evidence="5">Belongs to the class I-like SAM-binding methyltransferase superfamily. C5-methyltransferase family.</text>
</comment>
<dbReference type="Gene3D" id="3.40.50.150">
    <property type="entry name" value="Vaccinia Virus protein VP39"/>
    <property type="match status" value="1"/>
</dbReference>
<dbReference type="SUPFAM" id="SSF53335">
    <property type="entry name" value="S-adenosyl-L-methionine-dependent methyltransferases"/>
    <property type="match status" value="1"/>
</dbReference>
<evidence type="ECO:0000256" key="4">
    <source>
        <dbReference type="ARBA" id="ARBA00022691"/>
    </source>
</evidence>
<proteinExistence type="inferred from homology"/>
<evidence type="ECO:0000256" key="3">
    <source>
        <dbReference type="ARBA" id="ARBA00022679"/>
    </source>
</evidence>
<keyword evidence="3 5" id="KW-0808">Transferase</keyword>
<protein>
    <recommendedName>
        <fullName evidence="1">DNA (cytosine-5-)-methyltransferase</fullName>
        <ecNumber evidence="1">2.1.1.37</ecNumber>
    </recommendedName>
</protein>
<evidence type="ECO:0000256" key="5">
    <source>
        <dbReference type="PROSITE-ProRule" id="PRU01016"/>
    </source>
</evidence>